<accession>A0A0C5V5J2</accession>
<protein>
    <submittedName>
        <fullName evidence="2">Uncharacterized protein</fullName>
    </submittedName>
</protein>
<keyword evidence="1" id="KW-0472">Membrane</keyword>
<dbReference type="HOGENOM" id="CLU_2601158_0_0_6"/>
<evidence type="ECO:0000313" key="3">
    <source>
        <dbReference type="Proteomes" id="UP000032266"/>
    </source>
</evidence>
<feature type="transmembrane region" description="Helical" evidence="1">
    <location>
        <begin position="16"/>
        <end position="43"/>
    </location>
</feature>
<keyword evidence="3" id="KW-1185">Reference proteome</keyword>
<feature type="transmembrane region" description="Helical" evidence="1">
    <location>
        <begin position="55"/>
        <end position="76"/>
    </location>
</feature>
<dbReference type="KEGG" id="gsn:YC6258_02667"/>
<evidence type="ECO:0000256" key="1">
    <source>
        <dbReference type="SAM" id="Phobius"/>
    </source>
</evidence>
<proteinExistence type="predicted"/>
<keyword evidence="1" id="KW-0812">Transmembrane</keyword>
<evidence type="ECO:0000313" key="2">
    <source>
        <dbReference type="EMBL" id="AJQ94705.1"/>
    </source>
</evidence>
<organism evidence="2 3">
    <name type="scientific">Gynuella sunshinyii YC6258</name>
    <dbReference type="NCBI Taxonomy" id="1445510"/>
    <lineage>
        <taxon>Bacteria</taxon>
        <taxon>Pseudomonadati</taxon>
        <taxon>Pseudomonadota</taxon>
        <taxon>Gammaproteobacteria</taxon>
        <taxon>Oceanospirillales</taxon>
        <taxon>Saccharospirillaceae</taxon>
        <taxon>Gynuella</taxon>
    </lineage>
</organism>
<dbReference type="Proteomes" id="UP000032266">
    <property type="component" value="Chromosome"/>
</dbReference>
<gene>
    <name evidence="2" type="ORF">YC6258_02667</name>
</gene>
<sequence>MLSLLLPAITVSKVTIWIMVISYGLSANICYSIGAYLNVVMAVFRPTDTGIWKPLFYFGFVISILLTVLLGGAFSFRGI</sequence>
<keyword evidence="1" id="KW-1133">Transmembrane helix</keyword>
<dbReference type="STRING" id="1445510.YC6258_02667"/>
<dbReference type="EMBL" id="CP007142">
    <property type="protein sequence ID" value="AJQ94705.1"/>
    <property type="molecule type" value="Genomic_DNA"/>
</dbReference>
<reference evidence="2 3" key="1">
    <citation type="submission" date="2014-01" db="EMBL/GenBank/DDBJ databases">
        <title>Full genme sequencing of cellulolytic bacterium Gynuella sunshinyii YC6258T gen. nov., sp. nov.</title>
        <authorList>
            <person name="Khan H."/>
            <person name="Chung E.J."/>
            <person name="Chung Y.R."/>
        </authorList>
    </citation>
    <scope>NUCLEOTIDE SEQUENCE [LARGE SCALE GENOMIC DNA]</scope>
    <source>
        <strain evidence="2 3">YC6258</strain>
    </source>
</reference>
<name>A0A0C5V5J2_9GAMM</name>
<dbReference type="AlphaFoldDB" id="A0A0C5V5J2"/>